<feature type="transmembrane region" description="Helical" evidence="6">
    <location>
        <begin position="45"/>
        <end position="64"/>
    </location>
</feature>
<evidence type="ECO:0000259" key="7">
    <source>
        <dbReference type="Pfam" id="PF12823"/>
    </source>
</evidence>
<evidence type="ECO:0000256" key="5">
    <source>
        <dbReference type="ARBA" id="ARBA00023136"/>
    </source>
</evidence>
<dbReference type="PANTHER" id="PTHR40077:SF1">
    <property type="entry name" value="MEMBRANE PROTEIN"/>
    <property type="match status" value="1"/>
</dbReference>
<accession>A0ABW0GTG2</accession>
<dbReference type="NCBIfam" id="TIGR03954">
    <property type="entry name" value="integ_memb_HG"/>
    <property type="match status" value="1"/>
</dbReference>
<comment type="subcellular location">
    <subcellularLocation>
        <location evidence="1">Cell membrane</location>
        <topology evidence="1">Multi-pass membrane protein</topology>
    </subcellularLocation>
</comment>
<evidence type="ECO:0000313" key="8">
    <source>
        <dbReference type="EMBL" id="MFC5384707.1"/>
    </source>
</evidence>
<feature type="domain" description="DUF3817" evidence="7">
    <location>
        <begin position="6"/>
        <end position="95"/>
    </location>
</feature>
<gene>
    <name evidence="8" type="ORF">ACFPLB_01875</name>
</gene>
<evidence type="ECO:0000256" key="4">
    <source>
        <dbReference type="ARBA" id="ARBA00022989"/>
    </source>
</evidence>
<dbReference type="EMBL" id="JBHSLL010000009">
    <property type="protein sequence ID" value="MFC5384707.1"/>
    <property type="molecule type" value="Genomic_DNA"/>
</dbReference>
<proteinExistence type="predicted"/>
<name>A0ABW0GTG2_9HYPH</name>
<dbReference type="InterPro" id="IPR023845">
    <property type="entry name" value="DUF3817_TM"/>
</dbReference>
<protein>
    <submittedName>
        <fullName evidence="8">DUF3817 domain-containing protein</fullName>
    </submittedName>
</protein>
<keyword evidence="9" id="KW-1185">Reference proteome</keyword>
<keyword evidence="2" id="KW-1003">Cell membrane</keyword>
<dbReference type="PANTHER" id="PTHR40077">
    <property type="entry name" value="MEMBRANE PROTEIN-RELATED"/>
    <property type="match status" value="1"/>
</dbReference>
<feature type="transmembrane region" description="Helical" evidence="6">
    <location>
        <begin position="12"/>
        <end position="33"/>
    </location>
</feature>
<evidence type="ECO:0000256" key="6">
    <source>
        <dbReference type="SAM" id="Phobius"/>
    </source>
</evidence>
<keyword evidence="3 6" id="KW-0812">Transmembrane</keyword>
<reference evidence="9" key="1">
    <citation type="journal article" date="2019" name="Int. J. Syst. Evol. Microbiol.">
        <title>The Global Catalogue of Microorganisms (GCM) 10K type strain sequencing project: providing services to taxonomists for standard genome sequencing and annotation.</title>
        <authorList>
            <consortium name="The Broad Institute Genomics Platform"/>
            <consortium name="The Broad Institute Genome Sequencing Center for Infectious Disease"/>
            <person name="Wu L."/>
            <person name="Ma J."/>
        </authorList>
    </citation>
    <scope>NUCLEOTIDE SEQUENCE [LARGE SCALE GENOMIC DNA]</scope>
    <source>
        <strain evidence="9">CGMCC 4.1415</strain>
    </source>
</reference>
<dbReference type="Proteomes" id="UP001596016">
    <property type="component" value="Unassembled WGS sequence"/>
</dbReference>
<evidence type="ECO:0000256" key="2">
    <source>
        <dbReference type="ARBA" id="ARBA00022475"/>
    </source>
</evidence>
<organism evidence="8 9">
    <name type="scientific">Aquamicrobium segne</name>
    <dbReference type="NCBI Taxonomy" id="469547"/>
    <lineage>
        <taxon>Bacteria</taxon>
        <taxon>Pseudomonadati</taxon>
        <taxon>Pseudomonadota</taxon>
        <taxon>Alphaproteobacteria</taxon>
        <taxon>Hyphomicrobiales</taxon>
        <taxon>Phyllobacteriaceae</taxon>
        <taxon>Aquamicrobium</taxon>
    </lineage>
</organism>
<evidence type="ECO:0000313" key="9">
    <source>
        <dbReference type="Proteomes" id="UP001596016"/>
    </source>
</evidence>
<evidence type="ECO:0000256" key="3">
    <source>
        <dbReference type="ARBA" id="ARBA00022692"/>
    </source>
</evidence>
<keyword evidence="4 6" id="KW-1133">Transmembrane helix</keyword>
<evidence type="ECO:0000256" key="1">
    <source>
        <dbReference type="ARBA" id="ARBA00004651"/>
    </source>
</evidence>
<keyword evidence="5 6" id="KW-0472">Membrane</keyword>
<dbReference type="RefSeq" id="WP_378227551.1">
    <property type="nucleotide sequence ID" value="NZ_JBHSLL010000009.1"/>
</dbReference>
<sequence length="105" mass="11733">MIQTMLELFRKVALVEGVTTLALFLVAMPLKYFADWPVLVPPVGWIHGIAFIAYVIMMVAAFAIRRDVGVTGWLRTIVAAFVPFGTFINDPWVRRLDGQQEAVPA</sequence>
<dbReference type="Pfam" id="PF12823">
    <property type="entry name" value="DUF3817"/>
    <property type="match status" value="1"/>
</dbReference>
<comment type="caution">
    <text evidence="8">The sequence shown here is derived from an EMBL/GenBank/DDBJ whole genome shotgun (WGS) entry which is preliminary data.</text>
</comment>